<evidence type="ECO:0000256" key="1">
    <source>
        <dbReference type="ARBA" id="ARBA00022630"/>
    </source>
</evidence>
<dbReference type="OrthoDB" id="2915840at2759"/>
<dbReference type="Proteomes" id="UP000572817">
    <property type="component" value="Unassembled WGS sequence"/>
</dbReference>
<evidence type="ECO:0000256" key="4">
    <source>
        <dbReference type="SAM" id="MobiDB-lite"/>
    </source>
</evidence>
<evidence type="ECO:0008006" key="8">
    <source>
        <dbReference type="Google" id="ProtNLM"/>
    </source>
</evidence>
<keyword evidence="2" id="KW-0274">FAD</keyword>
<dbReference type="Gene3D" id="3.50.50.60">
    <property type="entry name" value="FAD/NAD(P)-binding domain"/>
    <property type="match status" value="2"/>
</dbReference>
<dbReference type="EMBL" id="WWBZ02000015">
    <property type="protein sequence ID" value="KAF4310447.1"/>
    <property type="molecule type" value="Genomic_DNA"/>
</dbReference>
<proteinExistence type="predicted"/>
<dbReference type="InterPro" id="IPR036188">
    <property type="entry name" value="FAD/NAD-bd_sf"/>
</dbReference>
<evidence type="ECO:0000256" key="2">
    <source>
        <dbReference type="ARBA" id="ARBA00022827"/>
    </source>
</evidence>
<comment type="caution">
    <text evidence="6">The sequence shown here is derived from an EMBL/GenBank/DDBJ whole genome shotgun (WGS) entry which is preliminary data.</text>
</comment>
<sequence length="579" mass="64968">MASRDLVIIGAGLYGLSMAKTYREIHPDADVVVLEAATSLGGTWAKDRLYPGLKTNNLLGTYESPDFPMLTERYGVEPGQHIPGKVIHDYLRDYADHFNIYHLIEFNTKVNLVEKQPGCTSWVLATAVKSSSGEDCETKTIVARKLVIAVGLTGNPNMPQFEGSDSFNAPLFHTKDFLKNEEVLETSETVAVCGGAKSGWDAVYAYATSGVKVDWIMRESGRGPCWMAPPFVGPTKVWIEKLVFMRIFTWFSPCLWAYGDGYDFIRSFLHRTAFGRWLVDMFWKGLSNDVCKLNGYDKHPETKKLVPWSDGMWSGTSLSILNYPTDFFELVRNGMVRVHHADILRLSDHTVHLSRGGSLKADALHCCTGWKHEMPMQFSPASLVHDLGLPDPSGLWVLPHTAAADNEILTRFPRLKHQPNVRPKRTSTKPERSDDSASSFHLYRFMIPPQTVNDRTIAVAGAVLSLGNPTLAQIQALWLAAYFDGALRLPESTDEIEYSAELYARFGKWRSPAGYGDKHGDLVFETLPYYDELLRDLGLRFKRKGNWLKEAVAAYGPADYTGLVQEWLDSNRPTNGFHT</sequence>
<dbReference type="SUPFAM" id="SSF51905">
    <property type="entry name" value="FAD/NAD(P)-binding domain"/>
    <property type="match status" value="2"/>
</dbReference>
<dbReference type="EMBL" id="WWBZ02000008">
    <property type="protein sequence ID" value="KAF4311902.1"/>
    <property type="molecule type" value="Genomic_DNA"/>
</dbReference>
<evidence type="ECO:0000313" key="6">
    <source>
        <dbReference type="EMBL" id="KAF4311902.1"/>
    </source>
</evidence>
<feature type="region of interest" description="Disordered" evidence="4">
    <location>
        <begin position="415"/>
        <end position="436"/>
    </location>
</feature>
<evidence type="ECO:0000313" key="5">
    <source>
        <dbReference type="EMBL" id="KAF4310447.1"/>
    </source>
</evidence>
<keyword evidence="3" id="KW-0560">Oxidoreductase</keyword>
<feature type="compositionally biased region" description="Basic residues" evidence="4">
    <location>
        <begin position="415"/>
        <end position="427"/>
    </location>
</feature>
<evidence type="ECO:0000313" key="7">
    <source>
        <dbReference type="Proteomes" id="UP000572817"/>
    </source>
</evidence>
<gene>
    <name evidence="6" type="ORF">GTA08_BOTSDO12647</name>
    <name evidence="5" type="ORF">GTA08_BOTSDO14015</name>
</gene>
<reference evidence="6 7" key="1">
    <citation type="submission" date="2020-04" db="EMBL/GenBank/DDBJ databases">
        <title>Genome Assembly and Annotation of Botryosphaeria dothidea sdau 11-99, a Latent Pathogen of Apple Fruit Ring Rot in China.</title>
        <authorList>
            <person name="Yu C."/>
            <person name="Diao Y."/>
            <person name="Lu Q."/>
            <person name="Zhao J."/>
            <person name="Cui S."/>
            <person name="Peng C."/>
            <person name="He B."/>
            <person name="Liu H."/>
        </authorList>
    </citation>
    <scope>NUCLEOTIDE SEQUENCE [LARGE SCALE GENOMIC DNA]</scope>
    <source>
        <strain evidence="7">sdau11-99</strain>
        <strain evidence="6">Sdau11-99</strain>
    </source>
</reference>
<name>A0A8H4J4Z3_9PEZI</name>
<evidence type="ECO:0000256" key="3">
    <source>
        <dbReference type="ARBA" id="ARBA00023002"/>
    </source>
</evidence>
<dbReference type="Pfam" id="PF13738">
    <property type="entry name" value="Pyr_redox_3"/>
    <property type="match status" value="1"/>
</dbReference>
<organism evidence="6 7">
    <name type="scientific">Botryosphaeria dothidea</name>
    <dbReference type="NCBI Taxonomy" id="55169"/>
    <lineage>
        <taxon>Eukaryota</taxon>
        <taxon>Fungi</taxon>
        <taxon>Dikarya</taxon>
        <taxon>Ascomycota</taxon>
        <taxon>Pezizomycotina</taxon>
        <taxon>Dothideomycetes</taxon>
        <taxon>Dothideomycetes incertae sedis</taxon>
        <taxon>Botryosphaeriales</taxon>
        <taxon>Botryosphaeriaceae</taxon>
        <taxon>Botryosphaeria</taxon>
    </lineage>
</organism>
<protein>
    <recommendedName>
        <fullName evidence="8">Flavin-binding monooxygenase-like protein</fullName>
    </recommendedName>
</protein>
<keyword evidence="1" id="KW-0285">Flavoprotein</keyword>
<accession>A0A8H4J4Z3</accession>
<dbReference type="AlphaFoldDB" id="A0A8H4J4Z3"/>
<dbReference type="GO" id="GO:0016491">
    <property type="term" value="F:oxidoreductase activity"/>
    <property type="evidence" value="ECO:0007669"/>
    <property type="project" value="UniProtKB-KW"/>
</dbReference>
<dbReference type="PANTHER" id="PTHR23023">
    <property type="entry name" value="DIMETHYLANILINE MONOOXYGENASE"/>
    <property type="match status" value="1"/>
</dbReference>
<keyword evidence="7" id="KW-1185">Reference proteome</keyword>
<dbReference type="InterPro" id="IPR050346">
    <property type="entry name" value="FMO-like"/>
</dbReference>